<evidence type="ECO:0000256" key="3">
    <source>
        <dbReference type="PROSITE-ProRule" id="PRU01248"/>
    </source>
</evidence>
<dbReference type="Proteomes" id="UP001304088">
    <property type="component" value="Chromosome"/>
</dbReference>
<dbReference type="GO" id="GO:0003677">
    <property type="term" value="F:DNA binding"/>
    <property type="evidence" value="ECO:0007669"/>
    <property type="project" value="UniProtKB-UniRule"/>
</dbReference>
<keyword evidence="7" id="KW-1185">Reference proteome</keyword>
<dbReference type="NCBIfam" id="NF002685">
    <property type="entry name" value="PRK02436.1"/>
    <property type="match status" value="1"/>
</dbReference>
<gene>
    <name evidence="6" type="primary">xerD</name>
    <name evidence="6" type="ORF">PXH68_07175</name>
</gene>
<dbReference type="InterPro" id="IPR044068">
    <property type="entry name" value="CB"/>
</dbReference>
<feature type="domain" description="Core-binding (CB)" evidence="5">
    <location>
        <begin position="1"/>
        <end position="72"/>
    </location>
</feature>
<accession>A0AA97A0E7</accession>
<dbReference type="KEGG" id="ssuv:PXH68_07175"/>
<dbReference type="PROSITE" id="PS51898">
    <property type="entry name" value="TYR_RECOMBINASE"/>
    <property type="match status" value="1"/>
</dbReference>
<sequence>MTPAMIVAFLQEKQLSVQSQQAYKGDLRQFLEICPRLDQSGLVQYQAFLQGLKPTAQRRKVSAVNQFIYFLYTRGQVERFYKLEAVSSPVLTKKRQAPVHLDALWLETELLDGQLMALLMSQLGLTPSELMGLKLEQLDLEFHILNLDRGGQRRILSIPKTLLPYLESRRDQVFLFDKQGQPYSRQWFFNRLSAYVGTLGHREWTAQFLREQFILSRLAAGQSLEQVAKDLGLKTSISLEKYK</sequence>
<dbReference type="InterPro" id="IPR011010">
    <property type="entry name" value="DNA_brk_join_enz"/>
</dbReference>
<evidence type="ECO:0000313" key="6">
    <source>
        <dbReference type="EMBL" id="WNY46670.1"/>
    </source>
</evidence>
<dbReference type="GO" id="GO:0015074">
    <property type="term" value="P:DNA integration"/>
    <property type="evidence" value="ECO:0007669"/>
    <property type="project" value="InterPro"/>
</dbReference>
<feature type="domain" description="Tyr recombinase" evidence="4">
    <location>
        <begin position="86"/>
        <end position="243"/>
    </location>
</feature>
<dbReference type="RefSeq" id="WP_248028593.1">
    <property type="nucleotide sequence ID" value="NZ_CP118733.1"/>
</dbReference>
<dbReference type="InterPro" id="IPR013762">
    <property type="entry name" value="Integrase-like_cat_sf"/>
</dbReference>
<dbReference type="Gene3D" id="1.10.150.130">
    <property type="match status" value="1"/>
</dbReference>
<evidence type="ECO:0000259" key="4">
    <source>
        <dbReference type="PROSITE" id="PS51898"/>
    </source>
</evidence>
<name>A0AA97A0E7_9STRE</name>
<proteinExistence type="predicted"/>
<dbReference type="GO" id="GO:0006310">
    <property type="term" value="P:DNA recombination"/>
    <property type="evidence" value="ECO:0007669"/>
    <property type="project" value="UniProtKB-KW"/>
</dbReference>
<evidence type="ECO:0000313" key="7">
    <source>
        <dbReference type="Proteomes" id="UP001304088"/>
    </source>
</evidence>
<dbReference type="EMBL" id="CP118733">
    <property type="protein sequence ID" value="WNY46670.1"/>
    <property type="molecule type" value="Genomic_DNA"/>
</dbReference>
<reference evidence="6 7" key="1">
    <citation type="submission" date="2023-02" db="EMBL/GenBank/DDBJ databases">
        <title>Streptococcus sp. Genome Sequencing and Assembly.</title>
        <authorList>
            <person name="Shore S.M."/>
            <person name="Nicholson T.L."/>
        </authorList>
    </citation>
    <scope>NUCLEOTIDE SEQUENCE [LARGE SCALE GENOMIC DNA]</scope>
    <source>
        <strain evidence="6 7">29896</strain>
    </source>
</reference>
<organism evidence="6 7">
    <name type="scientific">Streptococcus suivaginalis</name>
    <dbReference type="NCBI Taxonomy" id="3028082"/>
    <lineage>
        <taxon>Bacteria</taxon>
        <taxon>Bacillati</taxon>
        <taxon>Bacillota</taxon>
        <taxon>Bacilli</taxon>
        <taxon>Lactobacillales</taxon>
        <taxon>Streptococcaceae</taxon>
        <taxon>Streptococcus</taxon>
    </lineage>
</organism>
<dbReference type="AlphaFoldDB" id="A0AA97A0E7"/>
<evidence type="ECO:0000256" key="2">
    <source>
        <dbReference type="ARBA" id="ARBA00023172"/>
    </source>
</evidence>
<dbReference type="InterPro" id="IPR002104">
    <property type="entry name" value="Integrase_catalytic"/>
</dbReference>
<dbReference type="PROSITE" id="PS51900">
    <property type="entry name" value="CB"/>
    <property type="match status" value="1"/>
</dbReference>
<evidence type="ECO:0000259" key="5">
    <source>
        <dbReference type="PROSITE" id="PS51900"/>
    </source>
</evidence>
<keyword evidence="2" id="KW-0233">DNA recombination</keyword>
<dbReference type="SUPFAM" id="SSF56349">
    <property type="entry name" value="DNA breaking-rejoining enzymes"/>
    <property type="match status" value="1"/>
</dbReference>
<evidence type="ECO:0000256" key="1">
    <source>
        <dbReference type="ARBA" id="ARBA00023125"/>
    </source>
</evidence>
<dbReference type="Gene3D" id="1.10.443.10">
    <property type="entry name" value="Intergrase catalytic core"/>
    <property type="match status" value="1"/>
</dbReference>
<dbReference type="InterPro" id="IPR010998">
    <property type="entry name" value="Integrase_recombinase_N"/>
</dbReference>
<protein>
    <submittedName>
        <fullName evidence="6">Site-specific tyrosine recombinase XerD</fullName>
    </submittedName>
</protein>
<keyword evidence="1 3" id="KW-0238">DNA-binding</keyword>